<dbReference type="InterPro" id="IPR023395">
    <property type="entry name" value="MCP_dom_sf"/>
</dbReference>
<dbReference type="SUPFAM" id="SSF103506">
    <property type="entry name" value="Mitochondrial carrier"/>
    <property type="match status" value="1"/>
</dbReference>
<feature type="transmembrane region" description="Helical" evidence="9">
    <location>
        <begin position="49"/>
        <end position="67"/>
    </location>
</feature>
<dbReference type="Pfam" id="PF00153">
    <property type="entry name" value="Mito_carr"/>
    <property type="match status" value="1"/>
</dbReference>
<evidence type="ECO:0000313" key="11">
    <source>
        <dbReference type="Proteomes" id="UP000076881"/>
    </source>
</evidence>
<evidence type="ECO:0000256" key="3">
    <source>
        <dbReference type="ARBA" id="ARBA00022792"/>
    </source>
</evidence>
<accession>A0A168H9M5</accession>
<evidence type="ECO:0000256" key="2">
    <source>
        <dbReference type="ARBA" id="ARBA00022692"/>
    </source>
</evidence>
<dbReference type="STRING" id="1081108.A0A168H9M5"/>
<proteinExistence type="inferred from homology"/>
<reference evidence="10 11" key="1">
    <citation type="journal article" date="2016" name="Genome Biol. Evol.">
        <title>Divergent and convergent evolution of fungal pathogenicity.</title>
        <authorList>
            <person name="Shang Y."/>
            <person name="Xiao G."/>
            <person name="Zheng P."/>
            <person name="Cen K."/>
            <person name="Zhan S."/>
            <person name="Wang C."/>
        </authorList>
    </citation>
    <scope>NUCLEOTIDE SEQUENCE [LARGE SCALE GENOMIC DNA]</scope>
    <source>
        <strain evidence="10 11">RCEF 1005</strain>
    </source>
</reference>
<evidence type="ECO:0000256" key="5">
    <source>
        <dbReference type="ARBA" id="ARBA00023136"/>
    </source>
</evidence>
<keyword evidence="5 6" id="KW-0472">Membrane</keyword>
<protein>
    <submittedName>
        <fullName evidence="10">Mitochondrial carrier protein</fullName>
    </submittedName>
</protein>
<evidence type="ECO:0000256" key="1">
    <source>
        <dbReference type="ARBA" id="ARBA00004141"/>
    </source>
</evidence>
<evidence type="ECO:0000313" key="10">
    <source>
        <dbReference type="EMBL" id="OAA77486.1"/>
    </source>
</evidence>
<sequence>MAAQGDAENQRPEHTEETPLLNGENHEAQEQVGAAHSLLRRCFSYSLKVLAILIVVGITSLFVKGWIDAGSDFDVSIVMAAHYRAWKILNLASYFQFDFKNALKKALGGGLSGAAAMVLQVLLLMPLRTIMNYQYRYGTSFSTASATLYTSGGLGRYYHGIGAALIQGPVSRFGDTAANAGILALLQSNSYLKNLPVLVKTVFASLWYGLFYQAGHEFSRLTGSSAAAFRMILTPVDTLKTTLQVEGAHGTSLLRDRIKKHGLGTLWWGAFATAGATFVGHYPWFATYNILSEAIKEPPKDQFFIWLLRLAFIGFAASLVSDCVSNSLRVVKTYRQVHETQVSYTKAAKLVIQGDGVSGLFGRGLPTRILCNGLQGLLFSILWKLFLDL</sequence>
<dbReference type="PROSITE" id="PS50920">
    <property type="entry name" value="SOLCAR"/>
    <property type="match status" value="1"/>
</dbReference>
<comment type="similarity">
    <text evidence="7">Belongs to the mitochondrial carrier (TC 2.A.29) family.</text>
</comment>
<keyword evidence="11" id="KW-1185">Reference proteome</keyword>
<name>A0A168H9M5_CORDF</name>
<keyword evidence="3" id="KW-0496">Mitochondrion</keyword>
<evidence type="ECO:0000256" key="8">
    <source>
        <dbReference type="SAM" id="MobiDB-lite"/>
    </source>
</evidence>
<organism evidence="10 11">
    <name type="scientific">Akanthomyces lecanii RCEF 1005</name>
    <dbReference type="NCBI Taxonomy" id="1081108"/>
    <lineage>
        <taxon>Eukaryota</taxon>
        <taxon>Fungi</taxon>
        <taxon>Dikarya</taxon>
        <taxon>Ascomycota</taxon>
        <taxon>Pezizomycotina</taxon>
        <taxon>Sordariomycetes</taxon>
        <taxon>Hypocreomycetidae</taxon>
        <taxon>Hypocreales</taxon>
        <taxon>Cordycipitaceae</taxon>
        <taxon>Akanthomyces</taxon>
        <taxon>Cordyceps confragosa</taxon>
    </lineage>
</organism>
<dbReference type="PANTHER" id="PTHR47567:SF1">
    <property type="entry name" value="NAD-DEPENDENT EPIMERASE_DEHYDRATASE DOMAIN-CONTAINING PROTEIN"/>
    <property type="match status" value="1"/>
</dbReference>
<feature type="transmembrane region" description="Helical" evidence="9">
    <location>
        <begin position="304"/>
        <end position="325"/>
    </location>
</feature>
<feature type="compositionally biased region" description="Basic and acidic residues" evidence="8">
    <location>
        <begin position="8"/>
        <end position="17"/>
    </location>
</feature>
<keyword evidence="4 9" id="KW-1133">Transmembrane helix</keyword>
<feature type="transmembrane region" description="Helical" evidence="9">
    <location>
        <begin position="265"/>
        <end position="284"/>
    </location>
</feature>
<dbReference type="GO" id="GO:0016020">
    <property type="term" value="C:membrane"/>
    <property type="evidence" value="ECO:0007669"/>
    <property type="project" value="UniProtKB-SubCell"/>
</dbReference>
<dbReference type="Proteomes" id="UP000076881">
    <property type="component" value="Unassembled WGS sequence"/>
</dbReference>
<dbReference type="Gene3D" id="1.50.40.10">
    <property type="entry name" value="Mitochondrial carrier domain"/>
    <property type="match status" value="1"/>
</dbReference>
<keyword evidence="2 6" id="KW-0812">Transmembrane</keyword>
<dbReference type="OrthoDB" id="409948at2759"/>
<feature type="repeat" description="Solcar" evidence="6">
    <location>
        <begin position="214"/>
        <end position="294"/>
    </location>
</feature>
<gene>
    <name evidence="10" type="ORF">LEL_04309</name>
</gene>
<evidence type="ECO:0000256" key="6">
    <source>
        <dbReference type="PROSITE-ProRule" id="PRU00282"/>
    </source>
</evidence>
<keyword evidence="7" id="KW-0813">Transport</keyword>
<evidence type="ECO:0000256" key="4">
    <source>
        <dbReference type="ARBA" id="ARBA00022989"/>
    </source>
</evidence>
<feature type="transmembrane region" description="Helical" evidence="9">
    <location>
        <begin position="106"/>
        <end position="127"/>
    </location>
</feature>
<dbReference type="EMBL" id="AZHF01000003">
    <property type="protein sequence ID" value="OAA77486.1"/>
    <property type="molecule type" value="Genomic_DNA"/>
</dbReference>
<dbReference type="PANTHER" id="PTHR47567">
    <property type="entry name" value="MITOCHONDRIAL SUBSTRATE/SOLUTE CARRIER"/>
    <property type="match status" value="1"/>
</dbReference>
<evidence type="ECO:0000256" key="7">
    <source>
        <dbReference type="RuleBase" id="RU000488"/>
    </source>
</evidence>
<dbReference type="InterPro" id="IPR018108">
    <property type="entry name" value="MCP_transmembrane"/>
</dbReference>
<keyword evidence="3" id="KW-0999">Mitochondrion inner membrane</keyword>
<dbReference type="AlphaFoldDB" id="A0A168H9M5"/>
<evidence type="ECO:0000256" key="9">
    <source>
        <dbReference type="SAM" id="Phobius"/>
    </source>
</evidence>
<comment type="caution">
    <text evidence="10">The sequence shown here is derived from an EMBL/GenBank/DDBJ whole genome shotgun (WGS) entry which is preliminary data.</text>
</comment>
<comment type="subcellular location">
    <subcellularLocation>
        <location evidence="1">Membrane</location>
        <topology evidence="1">Multi-pass membrane protein</topology>
    </subcellularLocation>
</comment>
<feature type="region of interest" description="Disordered" evidence="8">
    <location>
        <begin position="1"/>
        <end position="24"/>
    </location>
</feature>